<gene>
    <name evidence="1" type="ORF">OH806_14535</name>
</gene>
<dbReference type="PROSITE" id="PS51257">
    <property type="entry name" value="PROKAR_LIPOPROTEIN"/>
    <property type="match status" value="1"/>
</dbReference>
<evidence type="ECO:0000313" key="1">
    <source>
        <dbReference type="EMBL" id="MCW3162485.1"/>
    </source>
</evidence>
<proteinExistence type="predicted"/>
<dbReference type="EMBL" id="JAPDHV010000007">
    <property type="protein sequence ID" value="MCW3162485.1"/>
    <property type="molecule type" value="Genomic_DNA"/>
</dbReference>
<organism evidence="1 2">
    <name type="scientific">Chryseobacterium oryctis</name>
    <dbReference type="NCBI Taxonomy" id="2952618"/>
    <lineage>
        <taxon>Bacteria</taxon>
        <taxon>Pseudomonadati</taxon>
        <taxon>Bacteroidota</taxon>
        <taxon>Flavobacteriia</taxon>
        <taxon>Flavobacteriales</taxon>
        <taxon>Weeksellaceae</taxon>
        <taxon>Chryseobacterium group</taxon>
        <taxon>Chryseobacterium</taxon>
    </lineage>
</organism>
<dbReference type="Proteomes" id="UP001163719">
    <property type="component" value="Unassembled WGS sequence"/>
</dbReference>
<keyword evidence="2" id="KW-1185">Reference proteome</keyword>
<sequence>MAQFSKYLLFFFLGISLQSCSQKKENIIQNANVTSKNIVEEIAKEVKYYPVEENYGIRYGNRLPLLSSSQKVFFQK</sequence>
<reference evidence="1" key="1">
    <citation type="submission" date="2022-10" db="EMBL/GenBank/DDBJ databases">
        <title>Chryseobacterium babae sp. nov. isolated from the gut of the beetle Oryctes rhinoceros, and Chryseobacterium kimseyorum sp. nov., isolated from a stick insect rearing cage.</title>
        <authorList>
            <person name="Shelomi M."/>
            <person name="Han C.-J."/>
            <person name="Chen W.-M."/>
            <person name="Chen H.-K."/>
            <person name="Liaw S.-J."/>
            <person name="Muhle E."/>
            <person name="Clermont D."/>
        </authorList>
    </citation>
    <scope>NUCLEOTIDE SEQUENCE</scope>
    <source>
        <strain evidence="1">WLa1L2M3</strain>
    </source>
</reference>
<protein>
    <submittedName>
        <fullName evidence="1">Uncharacterized protein</fullName>
    </submittedName>
</protein>
<evidence type="ECO:0000313" key="2">
    <source>
        <dbReference type="Proteomes" id="UP001163719"/>
    </source>
</evidence>
<comment type="caution">
    <text evidence="1">The sequence shown here is derived from an EMBL/GenBank/DDBJ whole genome shotgun (WGS) entry which is preliminary data.</text>
</comment>
<dbReference type="RefSeq" id="WP_264744402.1">
    <property type="nucleotide sequence ID" value="NZ_JAPDHV010000007.1"/>
</dbReference>
<accession>A0ABT3HRS8</accession>
<name>A0ABT3HRS8_9FLAO</name>